<dbReference type="PANTHER" id="PTHR30111:SF1">
    <property type="entry name" value="33 KDA CHAPERONIN"/>
    <property type="match status" value="1"/>
</dbReference>
<evidence type="ECO:0000256" key="5">
    <source>
        <dbReference type="ARBA" id="ARBA00023284"/>
    </source>
</evidence>
<proteinExistence type="inferred from homology"/>
<dbReference type="Gene3D" id="3.90.1280.10">
    <property type="entry name" value="HSP33 redox switch-like"/>
    <property type="match status" value="1"/>
</dbReference>
<feature type="disulfide bond" description="Redox-active" evidence="6">
    <location>
        <begin position="269"/>
        <end position="272"/>
    </location>
</feature>
<name>A0AAV4LE24_9BACL</name>
<dbReference type="SUPFAM" id="SSF64397">
    <property type="entry name" value="Hsp33 domain"/>
    <property type="match status" value="1"/>
</dbReference>
<dbReference type="InterPro" id="IPR016153">
    <property type="entry name" value="Heat_shock_Hsp33_N"/>
</dbReference>
<organism evidence="7 8">
    <name type="scientific">Collibacillus ludicampi</name>
    <dbReference type="NCBI Taxonomy" id="2771369"/>
    <lineage>
        <taxon>Bacteria</taxon>
        <taxon>Bacillati</taxon>
        <taxon>Bacillota</taxon>
        <taxon>Bacilli</taxon>
        <taxon>Bacillales</taxon>
        <taxon>Alicyclobacillaceae</taxon>
        <taxon>Collibacillus</taxon>
    </lineage>
</organism>
<dbReference type="PIRSF" id="PIRSF005261">
    <property type="entry name" value="Heat_shock_Hsp33"/>
    <property type="match status" value="1"/>
</dbReference>
<evidence type="ECO:0000256" key="1">
    <source>
        <dbReference type="ARBA" id="ARBA00022490"/>
    </source>
</evidence>
<evidence type="ECO:0000256" key="4">
    <source>
        <dbReference type="ARBA" id="ARBA00023186"/>
    </source>
</evidence>
<dbReference type="GO" id="GO:0044183">
    <property type="term" value="F:protein folding chaperone"/>
    <property type="evidence" value="ECO:0007669"/>
    <property type="project" value="TreeGrafter"/>
</dbReference>
<evidence type="ECO:0000313" key="8">
    <source>
        <dbReference type="Proteomes" id="UP001057291"/>
    </source>
</evidence>
<dbReference type="Proteomes" id="UP001057291">
    <property type="component" value="Unassembled WGS sequence"/>
</dbReference>
<comment type="subcellular location">
    <subcellularLocation>
        <location evidence="6">Cytoplasm</location>
    </subcellularLocation>
</comment>
<keyword evidence="2 6" id="KW-0862">Zinc</keyword>
<evidence type="ECO:0000256" key="3">
    <source>
        <dbReference type="ARBA" id="ARBA00023157"/>
    </source>
</evidence>
<comment type="PTM">
    <text evidence="6">Under oxidizing conditions two disulfide bonds are formed involving the reactive cysteines. Under reducing conditions zinc is bound to the reactive cysteines and the protein is inactive.</text>
</comment>
<dbReference type="PANTHER" id="PTHR30111">
    <property type="entry name" value="33 KDA CHAPERONIN"/>
    <property type="match status" value="1"/>
</dbReference>
<protein>
    <recommendedName>
        <fullName evidence="6">33 kDa chaperonin</fullName>
    </recommendedName>
    <alternativeName>
        <fullName evidence="6">Heat shock protein 33 homolog</fullName>
        <shortName evidence="6">HSP33</shortName>
    </alternativeName>
</protein>
<dbReference type="InterPro" id="IPR016154">
    <property type="entry name" value="Heat_shock_Hsp33_C"/>
</dbReference>
<feature type="disulfide bond" description="Redox-active" evidence="6">
    <location>
        <begin position="236"/>
        <end position="238"/>
    </location>
</feature>
<dbReference type="NCBIfam" id="NF001033">
    <property type="entry name" value="PRK00114.1"/>
    <property type="match status" value="1"/>
</dbReference>
<dbReference type="GO" id="GO:0005737">
    <property type="term" value="C:cytoplasm"/>
    <property type="evidence" value="ECO:0007669"/>
    <property type="project" value="UniProtKB-SubCell"/>
</dbReference>
<dbReference type="Gene3D" id="3.55.30.10">
    <property type="entry name" value="Hsp33 domain"/>
    <property type="match status" value="1"/>
</dbReference>
<keyword evidence="8" id="KW-1185">Reference proteome</keyword>
<reference evidence="7" key="1">
    <citation type="journal article" date="2023" name="Int. J. Syst. Evol. Microbiol.">
        <title>Collibacillus ludicampi gen. nov., sp. nov., a new soil bacterium of the family Alicyclobacillaceae.</title>
        <authorList>
            <person name="Jojima T."/>
            <person name="Ioku Y."/>
            <person name="Fukuta Y."/>
            <person name="Shirasaka N."/>
            <person name="Matsumura Y."/>
            <person name="Mori M."/>
        </authorList>
    </citation>
    <scope>NUCLEOTIDE SEQUENCE</scope>
    <source>
        <strain evidence="7">TP075</strain>
    </source>
</reference>
<comment type="function">
    <text evidence="6">Redox regulated molecular chaperone. Protects both thermally unfolding and oxidatively damaged proteins from irreversible aggregation. Plays an important role in the bacterial defense system toward oxidative stress.</text>
</comment>
<dbReference type="GO" id="GO:0042026">
    <property type="term" value="P:protein refolding"/>
    <property type="evidence" value="ECO:0007669"/>
    <property type="project" value="TreeGrafter"/>
</dbReference>
<evidence type="ECO:0000256" key="2">
    <source>
        <dbReference type="ARBA" id="ARBA00022833"/>
    </source>
</evidence>
<dbReference type="RefSeq" id="WP_282199217.1">
    <property type="nucleotide sequence ID" value="NZ_BOQE01000001.1"/>
</dbReference>
<evidence type="ECO:0000313" key="7">
    <source>
        <dbReference type="EMBL" id="GIM46075.1"/>
    </source>
</evidence>
<comment type="caution">
    <text evidence="7">The sequence shown here is derived from an EMBL/GenBank/DDBJ whole genome shotgun (WGS) entry which is preliminary data.</text>
</comment>
<dbReference type="Pfam" id="PF01430">
    <property type="entry name" value="HSP33"/>
    <property type="match status" value="1"/>
</dbReference>
<evidence type="ECO:0000256" key="6">
    <source>
        <dbReference type="HAMAP-Rule" id="MF_00117"/>
    </source>
</evidence>
<dbReference type="CDD" id="cd00498">
    <property type="entry name" value="Hsp33"/>
    <property type="match status" value="1"/>
</dbReference>
<dbReference type="AlphaFoldDB" id="A0AAV4LE24"/>
<keyword evidence="4 6" id="KW-0143">Chaperone</keyword>
<dbReference type="GO" id="GO:0051082">
    <property type="term" value="F:unfolded protein binding"/>
    <property type="evidence" value="ECO:0007669"/>
    <property type="project" value="UniProtKB-UniRule"/>
</dbReference>
<keyword evidence="5 6" id="KW-0676">Redox-active center</keyword>
<keyword evidence="3 6" id="KW-1015">Disulfide bond</keyword>
<comment type="similarity">
    <text evidence="6">Belongs to the HSP33 family.</text>
</comment>
<dbReference type="HAMAP" id="MF_00117">
    <property type="entry name" value="HslO"/>
    <property type="match status" value="1"/>
</dbReference>
<dbReference type="EMBL" id="BOQE01000001">
    <property type="protein sequence ID" value="GIM46075.1"/>
    <property type="molecule type" value="Genomic_DNA"/>
</dbReference>
<sequence length="301" mass="32967">MSDYAVRATASDGNLRAFAVLTTELVEEMRKRHDTFPVATAALGRTASVGAIMGLMLKGEDRLTIQIKGGGPIGQIVVDANAKGEVRGFVTNPHVDLPLNERGKLDVRGAVGTNGFLYVIKDLGLKEPYRGSVPLISGELGEDFAYYFTQSEQTPSAVGVGVLVNPDYSVKVAGGFLIQVLPGVSEEEINTLETEIAKVTNLTEWLSQGVTPEELLNRLLPGEVKIHEKIPLSFACTCNRERLKEVILSLGVEEIRSMLEEDKQAEIVCSFCVEKYVFTETELEQLLRTIEEAPSRKEHSE</sequence>
<accession>A0AAV4LE24</accession>
<dbReference type="InterPro" id="IPR000397">
    <property type="entry name" value="Heat_shock_Hsp33"/>
</dbReference>
<gene>
    <name evidence="6 7" type="primary">hslO</name>
    <name evidence="7" type="ORF">DNHGIG_16240</name>
</gene>
<keyword evidence="1 6" id="KW-0963">Cytoplasm</keyword>
<dbReference type="SUPFAM" id="SSF118352">
    <property type="entry name" value="HSP33 redox switch-like"/>
    <property type="match status" value="1"/>
</dbReference>